<evidence type="ECO:0008006" key="7">
    <source>
        <dbReference type="Google" id="ProtNLM"/>
    </source>
</evidence>
<feature type="transmembrane region" description="Helical" evidence="4">
    <location>
        <begin position="339"/>
        <end position="358"/>
    </location>
</feature>
<name>A0ABX4BN12_FLAFR</name>
<dbReference type="SMART" id="SM00028">
    <property type="entry name" value="TPR"/>
    <property type="match status" value="5"/>
</dbReference>
<keyword evidence="1" id="KW-0677">Repeat</keyword>
<keyword evidence="4" id="KW-1133">Transmembrane helix</keyword>
<feature type="transmembrane region" description="Helical" evidence="4">
    <location>
        <begin position="309"/>
        <end position="327"/>
    </location>
</feature>
<accession>A0ABX4BN12</accession>
<evidence type="ECO:0000256" key="2">
    <source>
        <dbReference type="ARBA" id="ARBA00022803"/>
    </source>
</evidence>
<reference evidence="5 6" key="1">
    <citation type="submission" date="2016-11" db="EMBL/GenBank/DDBJ databases">
        <title>Whole genomes of Flavobacteriaceae.</title>
        <authorList>
            <person name="Stine C."/>
            <person name="Li C."/>
            <person name="Tadesse D."/>
        </authorList>
    </citation>
    <scope>NUCLEOTIDE SEQUENCE [LARGE SCALE GENOMIC DNA]</scope>
    <source>
        <strain evidence="5 6">DSM 15937</strain>
    </source>
</reference>
<dbReference type="RefSeq" id="WP_074663635.1">
    <property type="nucleotide sequence ID" value="NZ_MUGV01000024.1"/>
</dbReference>
<feature type="repeat" description="TPR" evidence="3">
    <location>
        <begin position="235"/>
        <end position="268"/>
    </location>
</feature>
<dbReference type="Proteomes" id="UP000198382">
    <property type="component" value="Unassembled WGS sequence"/>
</dbReference>
<dbReference type="Pfam" id="PF13181">
    <property type="entry name" value="TPR_8"/>
    <property type="match status" value="2"/>
</dbReference>
<comment type="caution">
    <text evidence="5">The sequence shown here is derived from an EMBL/GenBank/DDBJ whole genome shotgun (WGS) entry which is preliminary data.</text>
</comment>
<dbReference type="Gene3D" id="1.25.40.10">
    <property type="entry name" value="Tetratricopeptide repeat domain"/>
    <property type="match status" value="3"/>
</dbReference>
<evidence type="ECO:0000256" key="1">
    <source>
        <dbReference type="ARBA" id="ARBA00022737"/>
    </source>
</evidence>
<dbReference type="EMBL" id="MUGV01000024">
    <property type="protein sequence ID" value="OXA77865.1"/>
    <property type="molecule type" value="Genomic_DNA"/>
</dbReference>
<dbReference type="PANTHER" id="PTHR44858:SF1">
    <property type="entry name" value="UDP-N-ACETYLGLUCOSAMINE--PEPTIDE N-ACETYLGLUCOSAMINYLTRANSFERASE SPINDLY-RELATED"/>
    <property type="match status" value="1"/>
</dbReference>
<dbReference type="SUPFAM" id="SSF48452">
    <property type="entry name" value="TPR-like"/>
    <property type="match status" value="2"/>
</dbReference>
<dbReference type="PROSITE" id="PS50005">
    <property type="entry name" value="TPR"/>
    <property type="match status" value="2"/>
</dbReference>
<gene>
    <name evidence="5" type="ORF">B0A65_14870</name>
</gene>
<proteinExistence type="predicted"/>
<keyword evidence="4" id="KW-0812">Transmembrane</keyword>
<dbReference type="InterPro" id="IPR019734">
    <property type="entry name" value="TPR_rpt"/>
</dbReference>
<keyword evidence="2 3" id="KW-0802">TPR repeat</keyword>
<evidence type="ECO:0000313" key="6">
    <source>
        <dbReference type="Proteomes" id="UP000198382"/>
    </source>
</evidence>
<feature type="transmembrane region" description="Helical" evidence="4">
    <location>
        <begin position="364"/>
        <end position="385"/>
    </location>
</feature>
<keyword evidence="6" id="KW-1185">Reference proteome</keyword>
<sequence>MKKHIIIIATILSLTGCKEKISYQEQIKNYNNLIFQASNEFKNSRFQNAVNVSSEAIKITDTLSTALMLRGNSYLKLNKHKNAYEDFDEVIELEGDKSKAYFGRAIANQGLNEMSDFKDDIDKYLENYSRDVVARNVRGDYNLKEANFNQAIEDYTVCIKKFPKKSEYYFKRANTYALNADLNLSVNDYEKYSKLDSKTNKSNVTYQKAKIYFEIKNYKKALDNFSSLENKIKNPEILTFIGDCNLNLKEYNKAIRYYTKYLLQNPNNISIIEKRAETYLIVKNLANANNDYRKIAILRNEEAGFFSKYSWLVLFGFLYFFAGNLFTRKKEKRYRNRKLSHAYQSLFFGGFFGGQYLFTGRNFMYIIYSVAVFIFMIINSFAFRFHYNNFDLWLITILENNLGLKVFYFICSLIIIDFFALPFVVFNKNEKFLTLVNSKNVKQRSYSIENVQDELTRNTNIVKELVS</sequence>
<keyword evidence="4" id="KW-0472">Membrane</keyword>
<feature type="transmembrane region" description="Helical" evidence="4">
    <location>
        <begin position="406"/>
        <end position="426"/>
    </location>
</feature>
<feature type="repeat" description="TPR" evidence="3">
    <location>
        <begin position="64"/>
        <end position="97"/>
    </location>
</feature>
<organism evidence="5 6">
    <name type="scientific">Flavobacterium frigidimaris</name>
    <dbReference type="NCBI Taxonomy" id="262320"/>
    <lineage>
        <taxon>Bacteria</taxon>
        <taxon>Pseudomonadati</taxon>
        <taxon>Bacteroidota</taxon>
        <taxon>Flavobacteriia</taxon>
        <taxon>Flavobacteriales</taxon>
        <taxon>Flavobacteriaceae</taxon>
        <taxon>Flavobacterium</taxon>
    </lineage>
</organism>
<evidence type="ECO:0000256" key="4">
    <source>
        <dbReference type="SAM" id="Phobius"/>
    </source>
</evidence>
<dbReference type="PROSITE" id="PS51257">
    <property type="entry name" value="PROKAR_LIPOPROTEIN"/>
    <property type="match status" value="1"/>
</dbReference>
<evidence type="ECO:0000313" key="5">
    <source>
        <dbReference type="EMBL" id="OXA77865.1"/>
    </source>
</evidence>
<protein>
    <recommendedName>
        <fullName evidence="7">Tetratricopeptide repeat-containing protein</fullName>
    </recommendedName>
</protein>
<evidence type="ECO:0000256" key="3">
    <source>
        <dbReference type="PROSITE-ProRule" id="PRU00339"/>
    </source>
</evidence>
<dbReference type="InterPro" id="IPR011990">
    <property type="entry name" value="TPR-like_helical_dom_sf"/>
</dbReference>
<dbReference type="InterPro" id="IPR050498">
    <property type="entry name" value="Ycf3"/>
</dbReference>
<dbReference type="PANTHER" id="PTHR44858">
    <property type="entry name" value="TETRATRICOPEPTIDE REPEAT PROTEIN 6"/>
    <property type="match status" value="1"/>
</dbReference>